<dbReference type="PANTHER" id="PTHR38340">
    <property type="entry name" value="S-LAYER PROTEIN"/>
    <property type="match status" value="1"/>
</dbReference>
<dbReference type="RefSeq" id="WP_074797712.1">
    <property type="nucleotide sequence ID" value="NZ_FOMB01000026.1"/>
</dbReference>
<keyword evidence="3" id="KW-0964">Secreted</keyword>
<gene>
    <name evidence="10" type="ORF">SAMN04488059_12611</name>
</gene>
<name>A0A1I1Q706_9HYPH</name>
<dbReference type="InterPro" id="IPR011049">
    <property type="entry name" value="Serralysin-like_metalloprot_C"/>
</dbReference>
<evidence type="ECO:0000256" key="1">
    <source>
        <dbReference type="ARBA" id="ARBA00004370"/>
    </source>
</evidence>
<dbReference type="InterPro" id="IPR019960">
    <property type="entry name" value="T1SS_VCA0849"/>
</dbReference>
<keyword evidence="5" id="KW-0677">Repeat</keyword>
<dbReference type="InterPro" id="IPR003995">
    <property type="entry name" value="RTX_toxin_determinant-A"/>
</dbReference>
<dbReference type="GO" id="GO:0005509">
    <property type="term" value="F:calcium ion binding"/>
    <property type="evidence" value="ECO:0007669"/>
    <property type="project" value="InterPro"/>
</dbReference>
<dbReference type="Gene3D" id="2.60.120.200">
    <property type="match status" value="1"/>
</dbReference>
<feature type="compositionally biased region" description="Low complexity" evidence="8">
    <location>
        <begin position="417"/>
        <end position="432"/>
    </location>
</feature>
<feature type="domain" description="Alginate lyase 2" evidence="9">
    <location>
        <begin position="8"/>
        <end position="235"/>
    </location>
</feature>
<dbReference type="Pfam" id="PF08787">
    <property type="entry name" value="Alginate_lyase2"/>
    <property type="match status" value="1"/>
</dbReference>
<keyword evidence="6" id="KW-0843">Virulence</keyword>
<dbReference type="InterPro" id="IPR014895">
    <property type="entry name" value="Alginate_lyase_2"/>
</dbReference>
<evidence type="ECO:0000256" key="8">
    <source>
        <dbReference type="SAM" id="MobiDB-lite"/>
    </source>
</evidence>
<dbReference type="GO" id="GO:0005576">
    <property type="term" value="C:extracellular region"/>
    <property type="evidence" value="ECO:0007669"/>
    <property type="project" value="UniProtKB-SubCell"/>
</dbReference>
<comment type="subcellular location">
    <subcellularLocation>
        <location evidence="1">Membrane</location>
    </subcellularLocation>
    <subcellularLocation>
        <location evidence="2">Secreted</location>
    </subcellularLocation>
</comment>
<keyword evidence="4" id="KW-0800">Toxin</keyword>
<proteinExistence type="predicted"/>
<dbReference type="STRING" id="728005.SAMN04488059_12611"/>
<dbReference type="PROSITE" id="PS00330">
    <property type="entry name" value="HEMOLYSIN_CALCIUM"/>
    <property type="match status" value="3"/>
</dbReference>
<dbReference type="Gene3D" id="2.150.10.10">
    <property type="entry name" value="Serralysin-like metalloprotease, C-terminal"/>
    <property type="match status" value="1"/>
</dbReference>
<evidence type="ECO:0000313" key="10">
    <source>
        <dbReference type="EMBL" id="SFD17891.1"/>
    </source>
</evidence>
<evidence type="ECO:0000256" key="6">
    <source>
        <dbReference type="ARBA" id="ARBA00023026"/>
    </source>
</evidence>
<evidence type="ECO:0000256" key="2">
    <source>
        <dbReference type="ARBA" id="ARBA00004613"/>
    </source>
</evidence>
<feature type="region of interest" description="Disordered" evidence="8">
    <location>
        <begin position="402"/>
        <end position="440"/>
    </location>
</feature>
<evidence type="ECO:0000256" key="5">
    <source>
        <dbReference type="ARBA" id="ARBA00022737"/>
    </source>
</evidence>
<dbReference type="InterPro" id="IPR013320">
    <property type="entry name" value="ConA-like_dom_sf"/>
</dbReference>
<dbReference type="EMBL" id="FOMB01000026">
    <property type="protein sequence ID" value="SFD17891.1"/>
    <property type="molecule type" value="Genomic_DNA"/>
</dbReference>
<protein>
    <submittedName>
        <fullName evidence="10">Type I secretion C-terminal target domain (VC_A0849 subclass)</fullName>
    </submittedName>
</protein>
<dbReference type="PRINTS" id="PR00313">
    <property type="entry name" value="CABNDNGRPT"/>
</dbReference>
<keyword evidence="7" id="KW-0472">Membrane</keyword>
<dbReference type="PANTHER" id="PTHR38340:SF1">
    <property type="entry name" value="S-LAYER PROTEIN"/>
    <property type="match status" value="1"/>
</dbReference>
<dbReference type="InterPro" id="IPR018511">
    <property type="entry name" value="Hemolysin-typ_Ca-bd_CS"/>
</dbReference>
<dbReference type="OrthoDB" id="7788759at2"/>
<reference evidence="10 11" key="1">
    <citation type="submission" date="2016-10" db="EMBL/GenBank/DDBJ databases">
        <authorList>
            <person name="de Groot N.N."/>
        </authorList>
    </citation>
    <scope>NUCLEOTIDE SEQUENCE [LARGE SCALE GENOMIC DNA]</scope>
    <source>
        <strain evidence="10 11">CGMCC 1.10210</strain>
    </source>
</reference>
<dbReference type="Proteomes" id="UP000182258">
    <property type="component" value="Unassembled WGS sequence"/>
</dbReference>
<dbReference type="GO" id="GO:0090729">
    <property type="term" value="F:toxin activity"/>
    <property type="evidence" value="ECO:0007669"/>
    <property type="project" value="UniProtKB-KW"/>
</dbReference>
<evidence type="ECO:0000256" key="3">
    <source>
        <dbReference type="ARBA" id="ARBA00022525"/>
    </source>
</evidence>
<dbReference type="PRINTS" id="PR01488">
    <property type="entry name" value="RTXTOXINA"/>
</dbReference>
<evidence type="ECO:0000256" key="7">
    <source>
        <dbReference type="ARBA" id="ARBA00023136"/>
    </source>
</evidence>
<dbReference type="SUPFAM" id="SSF49899">
    <property type="entry name" value="Concanavalin A-like lectins/glucanases"/>
    <property type="match status" value="1"/>
</dbReference>
<dbReference type="GO" id="GO:0016020">
    <property type="term" value="C:membrane"/>
    <property type="evidence" value="ECO:0007669"/>
    <property type="project" value="UniProtKB-SubCell"/>
</dbReference>
<dbReference type="SUPFAM" id="SSF51120">
    <property type="entry name" value="beta-Roll"/>
    <property type="match status" value="2"/>
</dbReference>
<dbReference type="InterPro" id="IPR050557">
    <property type="entry name" value="RTX_toxin/Mannuronan_C5-epim"/>
</dbReference>
<dbReference type="Pfam" id="PF00353">
    <property type="entry name" value="HemolysinCabind"/>
    <property type="match status" value="3"/>
</dbReference>
<evidence type="ECO:0000313" key="11">
    <source>
        <dbReference type="Proteomes" id="UP000182258"/>
    </source>
</evidence>
<dbReference type="AlphaFoldDB" id="A0A1I1Q706"/>
<dbReference type="InterPro" id="IPR001343">
    <property type="entry name" value="Hemolysn_Ca-bd"/>
</dbReference>
<organism evidence="10 11">
    <name type="scientific">Devosia psychrophila</name>
    <dbReference type="NCBI Taxonomy" id="728005"/>
    <lineage>
        <taxon>Bacteria</taxon>
        <taxon>Pseudomonadati</taxon>
        <taxon>Pseudomonadota</taxon>
        <taxon>Alphaproteobacteria</taxon>
        <taxon>Hyphomicrobiales</taxon>
        <taxon>Devosiaceae</taxon>
        <taxon>Devosia</taxon>
    </lineage>
</organism>
<sequence length="578" mass="60585">MPVNSDKFDLTNWKLTLPVDSSGLISGVAQEVKNLLGFESSQYFYDAPDGAMVFRASADGATTSGSKYARSELRETEGSRLAAWNLDRGGVMTATLEVDAVPNRADGTPGRLIIGQIHGADEELIRLYWENGTVYFMNDQAGSSNSEMRFNFQSASGAAPQISLNERFSYKIDAKGDSLRIEVFADGQVYSSVTQINSVWQSDTFYFKAGVYLGVNESNGSGSGQASFYGLDVGHAPGEGLDGWKVGTTPIPTPPVPTPVDETVWGTAGDNSLYGTSAKDVISALAGNDTIYGGRGADVITTGSGNDTVVYKSAAEGTDTVTDFSSSDRIDLNAIFKEITGFKAAEAFDAGYVRVVAQGNDVQLWVDTDGAKGSAAATHIGTFTNAKLGDFGLNSFVLSNGPAAPTVPTTPPPNPSAPSQSMSGNDGNNTITGGTGRDVIRGNGGNDVLFGGLGDDELWGNSGADTIVGGAGKDWIKGGDGLDKFVFQSLGDAGDTISDYRKGEKIDISGITDDFSVGPDVSYAELRDLGFISIRDTGHYTNSLFVDYDGFAGPGGEVMVVKIVGVDDTVRDGNSIIV</sequence>
<evidence type="ECO:0000259" key="9">
    <source>
        <dbReference type="Pfam" id="PF08787"/>
    </source>
</evidence>
<dbReference type="NCBIfam" id="TIGR03661">
    <property type="entry name" value="T1SS_VCA0849"/>
    <property type="match status" value="1"/>
</dbReference>
<evidence type="ECO:0000256" key="4">
    <source>
        <dbReference type="ARBA" id="ARBA00022656"/>
    </source>
</evidence>
<accession>A0A1I1Q706</accession>